<feature type="compositionally biased region" description="Gly residues" evidence="1">
    <location>
        <begin position="44"/>
        <end position="55"/>
    </location>
</feature>
<feature type="region of interest" description="Disordered" evidence="1">
    <location>
        <begin position="1"/>
        <end position="200"/>
    </location>
</feature>
<proteinExistence type="predicted"/>
<organism evidence="2 3">
    <name type="scientific">Prorocentrum cordatum</name>
    <dbReference type="NCBI Taxonomy" id="2364126"/>
    <lineage>
        <taxon>Eukaryota</taxon>
        <taxon>Sar</taxon>
        <taxon>Alveolata</taxon>
        <taxon>Dinophyceae</taxon>
        <taxon>Prorocentrales</taxon>
        <taxon>Prorocentraceae</taxon>
        <taxon>Prorocentrum</taxon>
    </lineage>
</organism>
<protein>
    <submittedName>
        <fullName evidence="2">Uncharacterized protein</fullName>
    </submittedName>
</protein>
<name>A0ABN9VIV4_9DINO</name>
<keyword evidence="3" id="KW-1185">Reference proteome</keyword>
<accession>A0ABN9VIV4</accession>
<comment type="caution">
    <text evidence="2">The sequence shown here is derived from an EMBL/GenBank/DDBJ whole genome shotgun (WGS) entry which is preliminary data.</text>
</comment>
<dbReference type="Proteomes" id="UP001189429">
    <property type="component" value="Unassembled WGS sequence"/>
</dbReference>
<evidence type="ECO:0000313" key="2">
    <source>
        <dbReference type="EMBL" id="CAK0871647.1"/>
    </source>
</evidence>
<dbReference type="EMBL" id="CAUYUJ010017093">
    <property type="protein sequence ID" value="CAK0871647.1"/>
    <property type="molecule type" value="Genomic_DNA"/>
</dbReference>
<evidence type="ECO:0000256" key="1">
    <source>
        <dbReference type="SAM" id="MobiDB-lite"/>
    </source>
</evidence>
<sequence length="216" mass="23125">MRSGRRSAPQREWARAPVYNARTTFRKPVGTRWRSSARSRKGLGEGGGREGGGGRTPRHGKAGPVSSRARSARRESPRAAPPRAGGAGRGPPQQKPSPRAVGAARGRARMPWRTGWNSRANLPEMRRSSEKHRAGGSGPSSAYGGPRRASGPSRTRLGTKSRSTGKLSRALGPTHRHSWSGRMSGSSKGASANNLRPLQVCRDVRNNRGMTVGRLA</sequence>
<evidence type="ECO:0000313" key="3">
    <source>
        <dbReference type="Proteomes" id="UP001189429"/>
    </source>
</evidence>
<gene>
    <name evidence="2" type="ORF">PCOR1329_LOCUS57413</name>
</gene>
<feature type="compositionally biased region" description="Polar residues" evidence="1">
    <location>
        <begin position="181"/>
        <end position="196"/>
    </location>
</feature>
<reference evidence="2" key="1">
    <citation type="submission" date="2023-10" db="EMBL/GenBank/DDBJ databases">
        <authorList>
            <person name="Chen Y."/>
            <person name="Shah S."/>
            <person name="Dougan E. K."/>
            <person name="Thang M."/>
            <person name="Chan C."/>
        </authorList>
    </citation>
    <scope>NUCLEOTIDE SEQUENCE [LARGE SCALE GENOMIC DNA]</scope>
</reference>
<feature type="compositionally biased region" description="Low complexity" evidence="1">
    <location>
        <begin position="139"/>
        <end position="148"/>
    </location>
</feature>
<feature type="compositionally biased region" description="Basic and acidic residues" evidence="1">
    <location>
        <begin position="124"/>
        <end position="133"/>
    </location>
</feature>
<feature type="compositionally biased region" description="Polar residues" evidence="1">
    <location>
        <begin position="152"/>
        <end position="166"/>
    </location>
</feature>